<evidence type="ECO:0000313" key="2">
    <source>
        <dbReference type="EMBL" id="CAD6995375.1"/>
    </source>
</evidence>
<dbReference type="AlphaFoldDB" id="A0A811UD31"/>
<comment type="caution">
    <text evidence="2">The sequence shown here is derived from an EMBL/GenBank/DDBJ whole genome shotgun (WGS) entry which is preliminary data.</text>
</comment>
<evidence type="ECO:0000313" key="3">
    <source>
        <dbReference type="Proteomes" id="UP000606786"/>
    </source>
</evidence>
<keyword evidence="3" id="KW-1185">Reference proteome</keyword>
<dbReference type="EMBL" id="CAJHJT010000001">
    <property type="protein sequence ID" value="CAD6995375.1"/>
    <property type="molecule type" value="Genomic_DNA"/>
</dbReference>
<gene>
    <name evidence="2" type="ORF">CCAP1982_LOCUS4093</name>
</gene>
<accession>A0A811UD31</accession>
<reference evidence="2" key="1">
    <citation type="submission" date="2020-11" db="EMBL/GenBank/DDBJ databases">
        <authorList>
            <person name="Whitehead M."/>
        </authorList>
    </citation>
    <scope>NUCLEOTIDE SEQUENCE</scope>
    <source>
        <strain evidence="2">EGII</strain>
    </source>
</reference>
<protein>
    <submittedName>
        <fullName evidence="2">(Mediterranean fruit fly) hypothetical protein</fullName>
    </submittedName>
</protein>
<feature type="region of interest" description="Disordered" evidence="1">
    <location>
        <begin position="62"/>
        <end position="81"/>
    </location>
</feature>
<dbReference type="Proteomes" id="UP000606786">
    <property type="component" value="Unassembled WGS sequence"/>
</dbReference>
<organism evidence="2 3">
    <name type="scientific">Ceratitis capitata</name>
    <name type="common">Mediterranean fruit fly</name>
    <name type="synonym">Tephritis capitata</name>
    <dbReference type="NCBI Taxonomy" id="7213"/>
    <lineage>
        <taxon>Eukaryota</taxon>
        <taxon>Metazoa</taxon>
        <taxon>Ecdysozoa</taxon>
        <taxon>Arthropoda</taxon>
        <taxon>Hexapoda</taxon>
        <taxon>Insecta</taxon>
        <taxon>Pterygota</taxon>
        <taxon>Neoptera</taxon>
        <taxon>Endopterygota</taxon>
        <taxon>Diptera</taxon>
        <taxon>Brachycera</taxon>
        <taxon>Muscomorpha</taxon>
        <taxon>Tephritoidea</taxon>
        <taxon>Tephritidae</taxon>
        <taxon>Ceratitis</taxon>
        <taxon>Ceratitis</taxon>
    </lineage>
</organism>
<name>A0A811UD31_CERCA</name>
<evidence type="ECO:0000256" key="1">
    <source>
        <dbReference type="SAM" id="MobiDB-lite"/>
    </source>
</evidence>
<sequence length="126" mass="14024">MSVVKNFLPNTHTLKFTHVHTLHISHVTVDGITTTTSTFATLTTVHLKHKFSGNITEKASPSYYPTPSSTTATSSCNSNSKNKNNSNYIATTLIHWQTAIEFILLSFHLSTVQRAARTRGYSQQQQ</sequence>
<proteinExistence type="predicted"/>